<evidence type="ECO:0000256" key="2">
    <source>
        <dbReference type="ARBA" id="ARBA00023136"/>
    </source>
</evidence>
<evidence type="ECO:0000313" key="7">
    <source>
        <dbReference type="Proteomes" id="UP000177122"/>
    </source>
</evidence>
<dbReference type="InterPro" id="IPR050515">
    <property type="entry name" value="Beta-lactam/transpept"/>
</dbReference>
<dbReference type="Gene3D" id="3.30.450.330">
    <property type="match status" value="1"/>
</dbReference>
<keyword evidence="2 3" id="KW-0472">Membrane</keyword>
<evidence type="ECO:0008006" key="8">
    <source>
        <dbReference type="Google" id="ProtNLM"/>
    </source>
</evidence>
<keyword evidence="3" id="KW-1133">Transmembrane helix</keyword>
<feature type="domain" description="Penicillin-binding protein transpeptidase" evidence="4">
    <location>
        <begin position="253"/>
        <end position="546"/>
    </location>
</feature>
<dbReference type="Gene3D" id="3.40.710.10">
    <property type="entry name" value="DD-peptidase/beta-lactamase superfamily"/>
    <property type="match status" value="1"/>
</dbReference>
<evidence type="ECO:0000313" key="6">
    <source>
        <dbReference type="EMBL" id="OGZ05019.1"/>
    </source>
</evidence>
<dbReference type="SUPFAM" id="SSF56601">
    <property type="entry name" value="beta-lactamase/transpeptidase-like"/>
    <property type="match status" value="1"/>
</dbReference>
<dbReference type="Proteomes" id="UP000177122">
    <property type="component" value="Unassembled WGS sequence"/>
</dbReference>
<dbReference type="Pfam" id="PF00905">
    <property type="entry name" value="Transpeptidase"/>
    <property type="match status" value="1"/>
</dbReference>
<dbReference type="InterPro" id="IPR036138">
    <property type="entry name" value="PBP_dimer_sf"/>
</dbReference>
<dbReference type="PANTHER" id="PTHR30627">
    <property type="entry name" value="PEPTIDOGLYCAN D,D-TRANSPEPTIDASE"/>
    <property type="match status" value="1"/>
</dbReference>
<dbReference type="PANTHER" id="PTHR30627:SF1">
    <property type="entry name" value="PEPTIDOGLYCAN D,D-TRANSPEPTIDASE FTSI"/>
    <property type="match status" value="1"/>
</dbReference>
<dbReference type="EMBL" id="MHLI01000016">
    <property type="protein sequence ID" value="OGZ05019.1"/>
    <property type="molecule type" value="Genomic_DNA"/>
</dbReference>
<keyword evidence="3" id="KW-0812">Transmembrane</keyword>
<comment type="subcellular location">
    <subcellularLocation>
        <location evidence="1">Membrane</location>
    </subcellularLocation>
</comment>
<dbReference type="InterPro" id="IPR012338">
    <property type="entry name" value="Beta-lactam/transpept-like"/>
</dbReference>
<sequence length="588" mass="65613">MSPQSRSRLRILSGFIIFFSIIFIARLYYLQVIHGKEFRAEAEKQYVSTIPNLFDRGTVYFKQKDDRLVTGATINSGYVVSITPKLLTDKEASYKAIAAIIDVAHDAFIEKANKNDDPYEEIAKRVPEEKANALMELGIPGVKIFRETWRYYPGGQLAAQVLGFVGFGNQGNELIGRYGLESYYNDILARRADDLYINFFAELFTNLSDTLFDSDKEQEADLVLTIEPTVQGYLEKELQNVMDEWHSDQSGGIIMDPKTGAIYAMAVSPSFDLNEYNKVKDGTIFADPLVQDVYEMGSIVKPLTMAAGLDAGVVTANTTYDDLGRMTMDKKTFSNYDGRGRGPGTTMQDVLNQSLNTGVAFVVSKLGNERFADYLQNKFHLGDETGIDLPGERQGLMTNLTSKRNIEYATASFGQGIALTPINMVTALSVLGNGGVTITPHVVDEIRYTNGKVKKFTPNPPEQVIKPETSEEITRMLVTVVDKALLGGTVRIPEYSIAAKTGTAQIARPRELGGGYYDDRYMHTFFGYFPAYDPKFIVFLYTYNPRNNATFASHTLTMPFIRTAKFLLHYYSITPDRVKDVLGKPVAP</sequence>
<feature type="transmembrane region" description="Helical" evidence="3">
    <location>
        <begin position="12"/>
        <end position="29"/>
    </location>
</feature>
<dbReference type="Gene3D" id="3.90.1310.10">
    <property type="entry name" value="Penicillin-binding protein 2a (Domain 2)"/>
    <property type="match status" value="1"/>
</dbReference>
<comment type="caution">
    <text evidence="6">The sequence shown here is derived from an EMBL/GenBank/DDBJ whole genome shotgun (WGS) entry which is preliminary data.</text>
</comment>
<dbReference type="AlphaFoldDB" id="A0A1G2CUG1"/>
<dbReference type="GO" id="GO:0071555">
    <property type="term" value="P:cell wall organization"/>
    <property type="evidence" value="ECO:0007669"/>
    <property type="project" value="TreeGrafter"/>
</dbReference>
<organism evidence="6 7">
    <name type="scientific">Candidatus Lloydbacteria bacterium RIFCSPHIGHO2_01_FULL_49_22</name>
    <dbReference type="NCBI Taxonomy" id="1798658"/>
    <lineage>
        <taxon>Bacteria</taxon>
        <taxon>Candidatus Lloydiibacteriota</taxon>
    </lineage>
</organism>
<dbReference type="SUPFAM" id="SSF56519">
    <property type="entry name" value="Penicillin binding protein dimerisation domain"/>
    <property type="match status" value="1"/>
</dbReference>
<evidence type="ECO:0000259" key="4">
    <source>
        <dbReference type="Pfam" id="PF00905"/>
    </source>
</evidence>
<protein>
    <recommendedName>
        <fullName evidence="8">Penicillin-binding protein transpeptidase domain-containing protein</fullName>
    </recommendedName>
</protein>
<evidence type="ECO:0000256" key="3">
    <source>
        <dbReference type="SAM" id="Phobius"/>
    </source>
</evidence>
<feature type="domain" description="Penicillin-binding protein dimerisation" evidence="5">
    <location>
        <begin position="75"/>
        <end position="188"/>
    </location>
</feature>
<accession>A0A1G2CUG1</accession>
<proteinExistence type="predicted"/>
<evidence type="ECO:0000256" key="1">
    <source>
        <dbReference type="ARBA" id="ARBA00004370"/>
    </source>
</evidence>
<dbReference type="InterPro" id="IPR001460">
    <property type="entry name" value="PCN-bd_Tpept"/>
</dbReference>
<dbReference type="GO" id="GO:0005886">
    <property type="term" value="C:plasma membrane"/>
    <property type="evidence" value="ECO:0007669"/>
    <property type="project" value="TreeGrafter"/>
</dbReference>
<name>A0A1G2CUG1_9BACT</name>
<evidence type="ECO:0000259" key="5">
    <source>
        <dbReference type="Pfam" id="PF03717"/>
    </source>
</evidence>
<dbReference type="GO" id="GO:0008658">
    <property type="term" value="F:penicillin binding"/>
    <property type="evidence" value="ECO:0007669"/>
    <property type="project" value="InterPro"/>
</dbReference>
<dbReference type="Pfam" id="PF03717">
    <property type="entry name" value="PBP_dimer"/>
    <property type="match status" value="1"/>
</dbReference>
<gene>
    <name evidence="6" type="ORF">A2845_01945</name>
</gene>
<reference evidence="6 7" key="1">
    <citation type="journal article" date="2016" name="Nat. Commun.">
        <title>Thousands of microbial genomes shed light on interconnected biogeochemical processes in an aquifer system.</title>
        <authorList>
            <person name="Anantharaman K."/>
            <person name="Brown C.T."/>
            <person name="Hug L.A."/>
            <person name="Sharon I."/>
            <person name="Castelle C.J."/>
            <person name="Probst A.J."/>
            <person name="Thomas B.C."/>
            <person name="Singh A."/>
            <person name="Wilkins M.J."/>
            <person name="Karaoz U."/>
            <person name="Brodie E.L."/>
            <person name="Williams K.H."/>
            <person name="Hubbard S.S."/>
            <person name="Banfield J.F."/>
        </authorList>
    </citation>
    <scope>NUCLEOTIDE SEQUENCE [LARGE SCALE GENOMIC DNA]</scope>
</reference>
<dbReference type="InterPro" id="IPR005311">
    <property type="entry name" value="PBP_dimer"/>
</dbReference>